<evidence type="ECO:0000313" key="2">
    <source>
        <dbReference type="EMBL" id="MBK0399060.1"/>
    </source>
</evidence>
<keyword evidence="3" id="KW-1185">Reference proteome</keyword>
<accession>A0A8J7M7E0</accession>
<comment type="caution">
    <text evidence="2">The sequence shown here is derived from an EMBL/GenBank/DDBJ whole genome shotgun (WGS) entry which is preliminary data.</text>
</comment>
<organism evidence="2 3">
    <name type="scientific">Thermohalobaculum xanthum</name>
    <dbReference type="NCBI Taxonomy" id="2753746"/>
    <lineage>
        <taxon>Bacteria</taxon>
        <taxon>Pseudomonadati</taxon>
        <taxon>Pseudomonadota</taxon>
        <taxon>Alphaproteobacteria</taxon>
        <taxon>Rhodobacterales</taxon>
        <taxon>Paracoccaceae</taxon>
        <taxon>Thermohalobaculum</taxon>
    </lineage>
</organism>
<evidence type="ECO:0000256" key="1">
    <source>
        <dbReference type="SAM" id="MobiDB-lite"/>
    </source>
</evidence>
<proteinExistence type="predicted"/>
<dbReference type="InterPro" id="IPR027417">
    <property type="entry name" value="P-loop_NTPase"/>
</dbReference>
<dbReference type="EMBL" id="JAEHHL010000003">
    <property type="protein sequence ID" value="MBK0399060.1"/>
    <property type="molecule type" value="Genomic_DNA"/>
</dbReference>
<dbReference type="Gene3D" id="3.40.50.300">
    <property type="entry name" value="P-loop containing nucleotide triphosphate hydrolases"/>
    <property type="match status" value="1"/>
</dbReference>
<dbReference type="SUPFAM" id="SSF52540">
    <property type="entry name" value="P-loop containing nucleoside triphosphate hydrolases"/>
    <property type="match status" value="1"/>
</dbReference>
<evidence type="ECO:0000313" key="3">
    <source>
        <dbReference type="Proteomes" id="UP000655420"/>
    </source>
</evidence>
<dbReference type="Pfam" id="PF13469">
    <property type="entry name" value="Sulfotransfer_3"/>
    <property type="match status" value="1"/>
</dbReference>
<name>A0A8J7M7E0_9RHOB</name>
<dbReference type="RefSeq" id="WP_200608958.1">
    <property type="nucleotide sequence ID" value="NZ_JAEHHL010000003.1"/>
</dbReference>
<protein>
    <submittedName>
        <fullName evidence="2">Sulfotransferase</fullName>
    </submittedName>
</protein>
<reference evidence="2" key="1">
    <citation type="submission" date="2020-12" db="EMBL/GenBank/DDBJ databases">
        <title>Bacterial taxonomy.</title>
        <authorList>
            <person name="Pan X."/>
        </authorList>
    </citation>
    <scope>NUCLEOTIDE SEQUENCE</scope>
    <source>
        <strain evidence="2">M0105</strain>
    </source>
</reference>
<sequence length="294" mass="33591">MHQKIHFISGLPRSGSTLLSAILRQNPRIHAGMTSPVGPVFNACLTAMGAENEFSVFFKEEQKRDILHGVFDGFYRHVEATGLVFDTNRMWTSRAAAVRKLFPDSKMICCVRNPAWVMDSVERLIRKNAFDVSRIFTNAQERSTVYTRADALLNPHRMIGFAWSALKEAYYSEDSDMLLLVDYDLLASRPAEVMPLIYKFIGEEPFDHDFDDVEYEAEDFDSQLLAKGLHRVRGKVELRQRQTVLPPDLFKRFQDLVFWQDARGTRAHRIVVTQDAPQDAPRDAPQGDPDRAGP</sequence>
<feature type="region of interest" description="Disordered" evidence="1">
    <location>
        <begin position="271"/>
        <end position="294"/>
    </location>
</feature>
<dbReference type="Proteomes" id="UP000655420">
    <property type="component" value="Unassembled WGS sequence"/>
</dbReference>
<dbReference type="AlphaFoldDB" id="A0A8J7M7E0"/>
<gene>
    <name evidence="2" type="ORF">H0I76_07655</name>
</gene>